<keyword evidence="4" id="KW-0805">Transcription regulation</keyword>
<dbReference type="GO" id="GO:0008483">
    <property type="term" value="F:transaminase activity"/>
    <property type="evidence" value="ECO:0007669"/>
    <property type="project" value="UniProtKB-KW"/>
</dbReference>
<dbReference type="Pfam" id="PF00155">
    <property type="entry name" value="Aminotran_1_2"/>
    <property type="match status" value="1"/>
</dbReference>
<dbReference type="InterPro" id="IPR051446">
    <property type="entry name" value="HTH_trans_reg/aminotransferase"/>
</dbReference>
<dbReference type="Pfam" id="PF00392">
    <property type="entry name" value="GntR"/>
    <property type="match status" value="1"/>
</dbReference>
<dbReference type="CDD" id="cd00609">
    <property type="entry name" value="AAT_like"/>
    <property type="match status" value="1"/>
</dbReference>
<accession>A0ABN5R024</accession>
<dbReference type="InterPro" id="IPR036388">
    <property type="entry name" value="WH-like_DNA-bd_sf"/>
</dbReference>
<dbReference type="SUPFAM" id="SSF46785">
    <property type="entry name" value="Winged helix' DNA-binding domain"/>
    <property type="match status" value="1"/>
</dbReference>
<organism evidence="8 9">
    <name type="scientific">Tetragenococcus osmophilus</name>
    <dbReference type="NCBI Taxonomy" id="526944"/>
    <lineage>
        <taxon>Bacteria</taxon>
        <taxon>Bacillati</taxon>
        <taxon>Bacillota</taxon>
        <taxon>Bacilli</taxon>
        <taxon>Lactobacillales</taxon>
        <taxon>Enterococcaceae</taxon>
        <taxon>Tetragenococcus</taxon>
    </lineage>
</organism>
<dbReference type="PROSITE" id="PS50949">
    <property type="entry name" value="HTH_GNTR"/>
    <property type="match status" value="1"/>
</dbReference>
<keyword evidence="5" id="KW-0238">DNA-binding</keyword>
<dbReference type="InterPro" id="IPR015421">
    <property type="entry name" value="PyrdxlP-dep_Trfase_major"/>
</dbReference>
<keyword evidence="2 8" id="KW-0032">Aminotransferase</keyword>
<evidence type="ECO:0000256" key="4">
    <source>
        <dbReference type="ARBA" id="ARBA00023015"/>
    </source>
</evidence>
<dbReference type="RefSeq" id="WP_123936682.1">
    <property type="nucleotide sequence ID" value="NZ_CP027783.1"/>
</dbReference>
<dbReference type="InterPro" id="IPR015422">
    <property type="entry name" value="PyrdxlP-dep_Trfase_small"/>
</dbReference>
<evidence type="ECO:0000256" key="3">
    <source>
        <dbReference type="ARBA" id="ARBA00022898"/>
    </source>
</evidence>
<keyword evidence="6" id="KW-0804">Transcription</keyword>
<dbReference type="Proteomes" id="UP000268310">
    <property type="component" value="Chromosome"/>
</dbReference>
<dbReference type="PRINTS" id="PR00035">
    <property type="entry name" value="HTHGNTR"/>
</dbReference>
<dbReference type="Gene3D" id="3.40.640.10">
    <property type="entry name" value="Type I PLP-dependent aspartate aminotransferase-like (Major domain)"/>
    <property type="match status" value="1"/>
</dbReference>
<keyword evidence="2 8" id="KW-0808">Transferase</keyword>
<reference evidence="8 9" key="1">
    <citation type="journal article" date="2012" name="Int. J. Syst. Evol. Microbiol.">
        <title>Characterization of Tetragenococcus strains from sugar thick juice reveals a novel species, Tetragenococcus osmophilus sp. nov., and divides Tetragenococcus halophilus into two subspecies, T. halophilus subsp. halophilus subsp. nov. and T. halophilus subsp. flandriensis subsp. nov.</title>
        <authorList>
            <person name="Juste A."/>
            <person name="Van Trappen S."/>
            <person name="Verreth C."/>
            <person name="Cleenwerck I."/>
            <person name="De Vos P."/>
            <person name="Lievens B."/>
            <person name="Willems K.A."/>
        </authorList>
    </citation>
    <scope>NUCLEOTIDE SEQUENCE [LARGE SCALE GENOMIC DNA]</scope>
    <source>
        <strain evidence="8 9">JCM 31126</strain>
    </source>
</reference>
<protein>
    <submittedName>
        <fullName evidence="8">PLP-dependent aminotransferase family protein</fullName>
    </submittedName>
</protein>
<dbReference type="PANTHER" id="PTHR46577:SF2">
    <property type="entry name" value="TRANSCRIPTIONAL REGULATORY PROTEIN"/>
    <property type="match status" value="1"/>
</dbReference>
<keyword evidence="9" id="KW-1185">Reference proteome</keyword>
<evidence type="ECO:0000313" key="9">
    <source>
        <dbReference type="Proteomes" id="UP000268310"/>
    </source>
</evidence>
<dbReference type="InterPro" id="IPR036390">
    <property type="entry name" value="WH_DNA-bd_sf"/>
</dbReference>
<evidence type="ECO:0000256" key="5">
    <source>
        <dbReference type="ARBA" id="ARBA00023125"/>
    </source>
</evidence>
<evidence type="ECO:0000256" key="1">
    <source>
        <dbReference type="ARBA" id="ARBA00005384"/>
    </source>
</evidence>
<proteinExistence type="inferred from homology"/>
<feature type="domain" description="HTH gntR-type" evidence="7">
    <location>
        <begin position="10"/>
        <end position="78"/>
    </location>
</feature>
<sequence length="472" mass="54529">MWKLDKTKKEPLYQQLLRQIISSIQQGELTPGQRLPAERKLAETLNVNRSTVVHTFEELTSLGWVERRQGSGTHVTQGQWGNRQPAIYQWRTLFSRPLLKEDPYVTQLKEQKENPNSLDLYTGDLSNDLIPDFKFPAMTWEQMMQEEKLNTSTGYIPLKEQIFQHFFQDISQKGQDLLITAGSTQGISFLIQALLSPGDVIATEDPSFLFSLPLFAAQGVSLKGIKQDQKGINCQALEELIQKNKIKLLYLNPNHQNPTGVTMTLKRRKEVIQICQKYHLPIIEDDVFRELSFETLTPSLKSLAPDQVIYLGSLSKIFSSSIKIGWLFAPQPLIKSLANAKRSIENQTDLLPQLLATAALSQHNYKKQQLRLSQQLQNRRQNFLNILQSFQDDWKFSPIDGGLYYWVTWRQKNLTRNDWQLFLKERLLVAPSFLFSNETSSMRINYTHLNEDNGKIFKQKLSSITRNLQKNK</sequence>
<dbReference type="InterPro" id="IPR004839">
    <property type="entry name" value="Aminotransferase_I/II_large"/>
</dbReference>
<dbReference type="SMART" id="SM00345">
    <property type="entry name" value="HTH_GNTR"/>
    <property type="match status" value="1"/>
</dbReference>
<dbReference type="SUPFAM" id="SSF53383">
    <property type="entry name" value="PLP-dependent transferases"/>
    <property type="match status" value="1"/>
</dbReference>
<dbReference type="Gene3D" id="3.90.1150.10">
    <property type="entry name" value="Aspartate Aminotransferase, domain 1"/>
    <property type="match status" value="1"/>
</dbReference>
<dbReference type="InterPro" id="IPR000524">
    <property type="entry name" value="Tscrpt_reg_HTH_GntR"/>
</dbReference>
<evidence type="ECO:0000256" key="6">
    <source>
        <dbReference type="ARBA" id="ARBA00023163"/>
    </source>
</evidence>
<comment type="similarity">
    <text evidence="1">In the C-terminal section; belongs to the class-I pyridoxal-phosphate-dependent aminotransferase family.</text>
</comment>
<dbReference type="CDD" id="cd07377">
    <property type="entry name" value="WHTH_GntR"/>
    <property type="match status" value="1"/>
</dbReference>
<dbReference type="InterPro" id="IPR015424">
    <property type="entry name" value="PyrdxlP-dep_Trfase"/>
</dbReference>
<dbReference type="PANTHER" id="PTHR46577">
    <property type="entry name" value="HTH-TYPE TRANSCRIPTIONAL REGULATORY PROTEIN GABR"/>
    <property type="match status" value="1"/>
</dbReference>
<evidence type="ECO:0000259" key="7">
    <source>
        <dbReference type="PROSITE" id="PS50949"/>
    </source>
</evidence>
<name>A0ABN5R024_9ENTE</name>
<dbReference type="EMBL" id="CP027783">
    <property type="protein sequence ID" value="AYW48919.1"/>
    <property type="molecule type" value="Genomic_DNA"/>
</dbReference>
<dbReference type="Gene3D" id="1.10.10.10">
    <property type="entry name" value="Winged helix-like DNA-binding domain superfamily/Winged helix DNA-binding domain"/>
    <property type="match status" value="1"/>
</dbReference>
<keyword evidence="3" id="KW-0663">Pyridoxal phosphate</keyword>
<gene>
    <name evidence="8" type="ORF">C7K38_05565</name>
</gene>
<evidence type="ECO:0000313" key="8">
    <source>
        <dbReference type="EMBL" id="AYW48919.1"/>
    </source>
</evidence>
<evidence type="ECO:0000256" key="2">
    <source>
        <dbReference type="ARBA" id="ARBA00022576"/>
    </source>
</evidence>